<proteinExistence type="inferred from homology"/>
<dbReference type="Proteomes" id="UP000260351">
    <property type="component" value="Unassembled WGS sequence"/>
</dbReference>
<dbReference type="PROSITE" id="PS50059">
    <property type="entry name" value="FKBP_PPIASE"/>
    <property type="match status" value="1"/>
</dbReference>
<evidence type="ECO:0000256" key="3">
    <source>
        <dbReference type="ARBA" id="ARBA00006577"/>
    </source>
</evidence>
<dbReference type="PANTHER" id="PTHR47861:SF3">
    <property type="entry name" value="FKBP-TYPE PEPTIDYL-PROLYL CIS-TRANS ISOMERASE SLYD"/>
    <property type="match status" value="1"/>
</dbReference>
<evidence type="ECO:0000313" key="13">
    <source>
        <dbReference type="Proteomes" id="UP000260351"/>
    </source>
</evidence>
<evidence type="ECO:0000256" key="9">
    <source>
        <dbReference type="PROSITE-ProRule" id="PRU00277"/>
    </source>
</evidence>
<gene>
    <name evidence="12" type="ORF">DZC52_07910</name>
</gene>
<comment type="catalytic activity">
    <reaction evidence="1 9 10">
        <text>[protein]-peptidylproline (omega=180) = [protein]-peptidylproline (omega=0)</text>
        <dbReference type="Rhea" id="RHEA:16237"/>
        <dbReference type="Rhea" id="RHEA-COMP:10747"/>
        <dbReference type="Rhea" id="RHEA-COMP:10748"/>
        <dbReference type="ChEBI" id="CHEBI:83833"/>
        <dbReference type="ChEBI" id="CHEBI:83834"/>
        <dbReference type="EC" id="5.2.1.8"/>
    </reaction>
</comment>
<keyword evidence="7 9" id="KW-0413">Isomerase</keyword>
<dbReference type="EC" id="5.2.1.8" evidence="10"/>
<evidence type="ECO:0000256" key="10">
    <source>
        <dbReference type="RuleBase" id="RU003915"/>
    </source>
</evidence>
<evidence type="ECO:0000256" key="8">
    <source>
        <dbReference type="ARBA" id="ARBA00037071"/>
    </source>
</evidence>
<comment type="function">
    <text evidence="8">Also involved in hydrogenase metallocenter assembly, probably by participating in the nickel insertion step. This function in hydrogenase biosynthesis requires chaperone activity and the presence of the metal-binding domain, but not PPIase activity.</text>
</comment>
<dbReference type="InterPro" id="IPR001179">
    <property type="entry name" value="PPIase_FKBP_dom"/>
</dbReference>
<evidence type="ECO:0000256" key="2">
    <source>
        <dbReference type="ARBA" id="ARBA00004496"/>
    </source>
</evidence>
<comment type="caution">
    <text evidence="12">The sequence shown here is derived from an EMBL/GenBank/DDBJ whole genome shotgun (WGS) entry which is preliminary data.</text>
</comment>
<evidence type="ECO:0000256" key="4">
    <source>
        <dbReference type="ARBA" id="ARBA00022490"/>
    </source>
</evidence>
<dbReference type="RefSeq" id="WP_116650593.1">
    <property type="nucleotide sequence ID" value="NZ_QUZK01000035.1"/>
</dbReference>
<name>A0A3E1K8M0_9GAMM</name>
<accession>A0A3E1K8M0</accession>
<evidence type="ECO:0000259" key="11">
    <source>
        <dbReference type="PROSITE" id="PS50059"/>
    </source>
</evidence>
<dbReference type="GO" id="GO:0003755">
    <property type="term" value="F:peptidyl-prolyl cis-trans isomerase activity"/>
    <property type="evidence" value="ECO:0007669"/>
    <property type="project" value="UniProtKB-UniRule"/>
</dbReference>
<organism evidence="12 13">
    <name type="scientific">Wenzhouxiangella sediminis</name>
    <dbReference type="NCBI Taxonomy" id="1792836"/>
    <lineage>
        <taxon>Bacteria</taxon>
        <taxon>Pseudomonadati</taxon>
        <taxon>Pseudomonadota</taxon>
        <taxon>Gammaproteobacteria</taxon>
        <taxon>Chromatiales</taxon>
        <taxon>Wenzhouxiangellaceae</taxon>
        <taxon>Wenzhouxiangella</taxon>
    </lineage>
</organism>
<dbReference type="OrthoDB" id="9808891at2"/>
<dbReference type="PANTHER" id="PTHR47861">
    <property type="entry name" value="FKBP-TYPE PEPTIDYL-PROLYL CIS-TRANS ISOMERASE SLYD"/>
    <property type="match status" value="1"/>
</dbReference>
<comment type="subcellular location">
    <subcellularLocation>
        <location evidence="2">Cytoplasm</location>
    </subcellularLocation>
</comment>
<dbReference type="AlphaFoldDB" id="A0A3E1K8M0"/>
<reference evidence="12 13" key="1">
    <citation type="submission" date="2018-08" db="EMBL/GenBank/DDBJ databases">
        <title>Wenzhouxiangella salilacus sp. nov., a novel bacterium isolated from a saline lake in Xinjiang Province, China.</title>
        <authorList>
            <person name="Han S."/>
        </authorList>
    </citation>
    <scope>NUCLEOTIDE SEQUENCE [LARGE SCALE GENOMIC DNA]</scope>
    <source>
        <strain evidence="12 13">XDB06</strain>
    </source>
</reference>
<evidence type="ECO:0000256" key="6">
    <source>
        <dbReference type="ARBA" id="ARBA00023186"/>
    </source>
</evidence>
<dbReference type="SUPFAM" id="SSF54534">
    <property type="entry name" value="FKBP-like"/>
    <property type="match status" value="1"/>
</dbReference>
<protein>
    <recommendedName>
        <fullName evidence="10">Peptidyl-prolyl cis-trans isomerase</fullName>
        <ecNumber evidence="10">5.2.1.8</ecNumber>
    </recommendedName>
</protein>
<dbReference type="EMBL" id="QUZK01000035">
    <property type="protein sequence ID" value="RFF30400.1"/>
    <property type="molecule type" value="Genomic_DNA"/>
</dbReference>
<evidence type="ECO:0000313" key="12">
    <source>
        <dbReference type="EMBL" id="RFF30400.1"/>
    </source>
</evidence>
<dbReference type="GO" id="GO:0042026">
    <property type="term" value="P:protein refolding"/>
    <property type="evidence" value="ECO:0007669"/>
    <property type="project" value="UniProtKB-ARBA"/>
</dbReference>
<keyword evidence="6" id="KW-0143">Chaperone</keyword>
<sequence>MEIANNTVVSIDYTLTGDDGQVIDTSEGREPLQYLHGHQNIIPGLEKAIEGKTEGDELEVAVDPEEGYGPYRDELVQDVPKDAFAGVEKVEPGMTFRAESNAGPMTVTVKEVGDESVTVDGNHMLAGQVLNFKVAIKGVREATEEEVSQGTVAA</sequence>
<comment type="similarity">
    <text evidence="3 10">Belongs to the FKBP-type PPIase family.</text>
</comment>
<dbReference type="InterPro" id="IPR046357">
    <property type="entry name" value="PPIase_dom_sf"/>
</dbReference>
<keyword evidence="4" id="KW-0963">Cytoplasm</keyword>
<keyword evidence="5 9" id="KW-0697">Rotamase</keyword>
<evidence type="ECO:0000256" key="1">
    <source>
        <dbReference type="ARBA" id="ARBA00000971"/>
    </source>
</evidence>
<dbReference type="GO" id="GO:0005737">
    <property type="term" value="C:cytoplasm"/>
    <property type="evidence" value="ECO:0007669"/>
    <property type="project" value="UniProtKB-SubCell"/>
</dbReference>
<evidence type="ECO:0000256" key="7">
    <source>
        <dbReference type="ARBA" id="ARBA00023235"/>
    </source>
</evidence>
<feature type="domain" description="PPIase FKBP-type" evidence="11">
    <location>
        <begin position="6"/>
        <end position="83"/>
    </location>
</feature>
<keyword evidence="13" id="KW-1185">Reference proteome</keyword>
<dbReference type="Pfam" id="PF00254">
    <property type="entry name" value="FKBP_C"/>
    <property type="match status" value="1"/>
</dbReference>
<dbReference type="InterPro" id="IPR048261">
    <property type="entry name" value="SlpA/SlyD-like_ins_sf"/>
</dbReference>
<evidence type="ECO:0000256" key="5">
    <source>
        <dbReference type="ARBA" id="ARBA00023110"/>
    </source>
</evidence>
<dbReference type="Gene3D" id="2.40.10.330">
    <property type="match status" value="1"/>
</dbReference>
<dbReference type="Gene3D" id="3.10.50.40">
    <property type="match status" value="1"/>
</dbReference>